<dbReference type="AlphaFoldDB" id="A0A8J2JB35"/>
<evidence type="ECO:0000313" key="1">
    <source>
        <dbReference type="EMBL" id="CAG7716231.1"/>
    </source>
</evidence>
<organism evidence="1 2">
    <name type="scientific">Allacma fusca</name>
    <dbReference type="NCBI Taxonomy" id="39272"/>
    <lineage>
        <taxon>Eukaryota</taxon>
        <taxon>Metazoa</taxon>
        <taxon>Ecdysozoa</taxon>
        <taxon>Arthropoda</taxon>
        <taxon>Hexapoda</taxon>
        <taxon>Collembola</taxon>
        <taxon>Symphypleona</taxon>
        <taxon>Sminthuridae</taxon>
        <taxon>Allacma</taxon>
    </lineage>
</organism>
<sequence>MKLGIISETGIQNTKLEGDLSGRKIPREPGRIMLEMEMTHQKVLKVELFEDFLTRETEGAGGTADDFLRNIYCDCGRISNVQEIHRL</sequence>
<name>A0A8J2JB35_9HEXA</name>
<proteinExistence type="predicted"/>
<protein>
    <submittedName>
        <fullName evidence="1">Uncharacterized protein</fullName>
    </submittedName>
</protein>
<reference evidence="1" key="1">
    <citation type="submission" date="2021-06" db="EMBL/GenBank/DDBJ databases">
        <authorList>
            <person name="Hodson N. C."/>
            <person name="Mongue J. A."/>
            <person name="Jaron S. K."/>
        </authorList>
    </citation>
    <scope>NUCLEOTIDE SEQUENCE</scope>
</reference>
<comment type="caution">
    <text evidence="1">The sequence shown here is derived from an EMBL/GenBank/DDBJ whole genome shotgun (WGS) entry which is preliminary data.</text>
</comment>
<dbReference type="EMBL" id="CAJVCH010036878">
    <property type="protein sequence ID" value="CAG7716231.1"/>
    <property type="molecule type" value="Genomic_DNA"/>
</dbReference>
<evidence type="ECO:0000313" key="2">
    <source>
        <dbReference type="Proteomes" id="UP000708208"/>
    </source>
</evidence>
<gene>
    <name evidence="1" type="ORF">AFUS01_LOCUS5755</name>
</gene>
<accession>A0A8J2JB35</accession>
<keyword evidence="2" id="KW-1185">Reference proteome</keyword>
<dbReference type="Proteomes" id="UP000708208">
    <property type="component" value="Unassembled WGS sequence"/>
</dbReference>